<feature type="transmembrane region" description="Helical" evidence="1">
    <location>
        <begin position="104"/>
        <end position="123"/>
    </location>
</feature>
<sequence>MKKILVFLHVFVSLGALYGGMVAIRNPYNPLGASVELLEVSPFSNFFIPGVILFVIVGLGNIFAALCLKYQFKFSLLISNLLGWALIVWIIVQCIMMRTVNFLHIIYFVIGLVVVLISIKLILDSIDN</sequence>
<keyword evidence="3" id="KW-1185">Reference proteome</keyword>
<gene>
    <name evidence="2" type="ORF">GM661_08870</name>
</gene>
<dbReference type="EMBL" id="CP046640">
    <property type="protein sequence ID" value="QTL98078.1"/>
    <property type="molecule type" value="Genomic_DNA"/>
</dbReference>
<organism evidence="2 3">
    <name type="scientific">Iocasia fonsfrigidae</name>
    <dbReference type="NCBI Taxonomy" id="2682810"/>
    <lineage>
        <taxon>Bacteria</taxon>
        <taxon>Bacillati</taxon>
        <taxon>Bacillota</taxon>
        <taxon>Clostridia</taxon>
        <taxon>Halanaerobiales</taxon>
        <taxon>Halanaerobiaceae</taxon>
        <taxon>Iocasia</taxon>
    </lineage>
</organism>
<protein>
    <submittedName>
        <fullName evidence="2">Uncharacterized protein</fullName>
    </submittedName>
</protein>
<keyword evidence="1" id="KW-1133">Transmembrane helix</keyword>
<dbReference type="Proteomes" id="UP000665020">
    <property type="component" value="Chromosome"/>
</dbReference>
<dbReference type="RefSeq" id="WP_230869660.1">
    <property type="nucleotide sequence ID" value="NZ_CP046640.1"/>
</dbReference>
<feature type="transmembrane region" description="Helical" evidence="1">
    <location>
        <begin position="43"/>
        <end position="67"/>
    </location>
</feature>
<proteinExistence type="predicted"/>
<feature type="transmembrane region" description="Helical" evidence="1">
    <location>
        <begin position="74"/>
        <end position="92"/>
    </location>
</feature>
<keyword evidence="1" id="KW-0472">Membrane</keyword>
<keyword evidence="1" id="KW-0812">Transmembrane</keyword>
<evidence type="ECO:0000313" key="2">
    <source>
        <dbReference type="EMBL" id="QTL98078.1"/>
    </source>
</evidence>
<reference evidence="2" key="1">
    <citation type="submission" date="2019-12" db="EMBL/GenBank/DDBJ databases">
        <authorList>
            <person name="zhang j."/>
            <person name="sun C.M."/>
        </authorList>
    </citation>
    <scope>NUCLEOTIDE SEQUENCE</scope>
    <source>
        <strain evidence="2">NS-1</strain>
    </source>
</reference>
<name>A0A8A7KEI6_9FIRM</name>
<dbReference type="KEGG" id="ifn:GM661_08870"/>
<dbReference type="AlphaFoldDB" id="A0A8A7KEI6"/>
<accession>A0A8A7KEI6</accession>
<evidence type="ECO:0000313" key="3">
    <source>
        <dbReference type="Proteomes" id="UP000665020"/>
    </source>
</evidence>
<evidence type="ECO:0000256" key="1">
    <source>
        <dbReference type="SAM" id="Phobius"/>
    </source>
</evidence>